<keyword evidence="3" id="KW-1185">Reference proteome</keyword>
<gene>
    <name evidence="2" type="ORF">FH608_005485</name>
</gene>
<dbReference type="EMBL" id="VDLX02000002">
    <property type="protein sequence ID" value="KAB8196229.1"/>
    <property type="molecule type" value="Genomic_DNA"/>
</dbReference>
<feature type="compositionally biased region" description="Polar residues" evidence="1">
    <location>
        <begin position="12"/>
        <end position="22"/>
    </location>
</feature>
<name>A0A5C4WRT0_9ACTN</name>
<dbReference type="AlphaFoldDB" id="A0A5C4WRT0"/>
<evidence type="ECO:0000256" key="1">
    <source>
        <dbReference type="SAM" id="MobiDB-lite"/>
    </source>
</evidence>
<dbReference type="RefSeq" id="WP_139629089.1">
    <property type="nucleotide sequence ID" value="NZ_VDLX02000002.1"/>
</dbReference>
<comment type="caution">
    <text evidence="2">The sequence shown here is derived from an EMBL/GenBank/DDBJ whole genome shotgun (WGS) entry which is preliminary data.</text>
</comment>
<feature type="region of interest" description="Disordered" evidence="1">
    <location>
        <begin position="141"/>
        <end position="163"/>
    </location>
</feature>
<evidence type="ECO:0000313" key="2">
    <source>
        <dbReference type="EMBL" id="KAB8196229.1"/>
    </source>
</evidence>
<feature type="region of interest" description="Disordered" evidence="1">
    <location>
        <begin position="1"/>
        <end position="22"/>
    </location>
</feature>
<dbReference type="OrthoDB" id="4548637at2"/>
<proteinExistence type="predicted"/>
<organism evidence="2 3">
    <name type="scientific">Nonomuraea phyllanthi</name>
    <dbReference type="NCBI Taxonomy" id="2219224"/>
    <lineage>
        <taxon>Bacteria</taxon>
        <taxon>Bacillati</taxon>
        <taxon>Actinomycetota</taxon>
        <taxon>Actinomycetes</taxon>
        <taxon>Streptosporangiales</taxon>
        <taxon>Streptosporangiaceae</taxon>
        <taxon>Nonomuraea</taxon>
    </lineage>
</organism>
<dbReference type="Proteomes" id="UP000312512">
    <property type="component" value="Unassembled WGS sequence"/>
</dbReference>
<sequence length="186" mass="19363">MTSANDFLMAGGTTSAKFATPGTTVSGTICRQPEVQQQRDFTSGKPKTWDNGDPMMQLQVVLATDERDQEIPDDDGERAIYVKGAMKKAVQDAVRKSGAKGLEIGGTLTVTYTGDGTPSQRGMNAPKLYSAAYVPPAAKTANDVLNTPDPDQPAAPAAQNAAPNAEALAAAGLTPEQIAAILQNAK</sequence>
<feature type="compositionally biased region" description="Low complexity" evidence="1">
    <location>
        <begin position="147"/>
        <end position="163"/>
    </location>
</feature>
<accession>A0A5C4WRT0</accession>
<protein>
    <submittedName>
        <fullName evidence="2">Uncharacterized protein</fullName>
    </submittedName>
</protein>
<evidence type="ECO:0000313" key="3">
    <source>
        <dbReference type="Proteomes" id="UP000312512"/>
    </source>
</evidence>
<reference evidence="2 3" key="1">
    <citation type="submission" date="2019-10" db="EMBL/GenBank/DDBJ databases">
        <title>Nonomuraea sp. nov., isolated from Phyllanthus amarus.</title>
        <authorList>
            <person name="Klykleung N."/>
            <person name="Tanasupawat S."/>
        </authorList>
    </citation>
    <scope>NUCLEOTIDE SEQUENCE [LARGE SCALE GENOMIC DNA]</scope>
    <source>
        <strain evidence="2 3">PA1-10</strain>
    </source>
</reference>